<sequence length="87" mass="10157">MLLSCPLTQGNALYMTWQRKILLGHPEPGFANRSDRGERAHMSRARVHDVWEAGQWVTGLMLWNEDNVVEMTNNVLFPDRHDFDMMN</sequence>
<proteinExistence type="predicted"/>
<dbReference type="EMBL" id="JAGIXG020000009">
    <property type="protein sequence ID" value="KAI6783074.1"/>
    <property type="molecule type" value="Genomic_DNA"/>
</dbReference>
<reference evidence="1" key="1">
    <citation type="journal article" date="2021" name="J Fungi (Basel)">
        <title>Genomic and Metabolomic Analyses of the Marine Fungus Emericellopsis cladophorae: Insights into Saltwater Adaptability Mechanisms and Its Biosynthetic Potential.</title>
        <authorList>
            <person name="Goncalves M.F.M."/>
            <person name="Hilario S."/>
            <person name="Van de Peer Y."/>
            <person name="Esteves A.C."/>
            <person name="Alves A."/>
        </authorList>
    </citation>
    <scope>NUCLEOTIDE SEQUENCE</scope>
    <source>
        <strain evidence="1">MUM 19.33</strain>
    </source>
</reference>
<evidence type="ECO:0000313" key="2">
    <source>
        <dbReference type="Proteomes" id="UP001055219"/>
    </source>
</evidence>
<dbReference type="GeneID" id="75827095"/>
<dbReference type="OrthoDB" id="8249012at2759"/>
<protein>
    <submittedName>
        <fullName evidence="1">Uncharacterized protein</fullName>
    </submittedName>
</protein>
<comment type="caution">
    <text evidence="1">The sequence shown here is derived from an EMBL/GenBank/DDBJ whole genome shotgun (WGS) entry which is preliminary data.</text>
</comment>
<evidence type="ECO:0000313" key="1">
    <source>
        <dbReference type="EMBL" id="KAI6783074.1"/>
    </source>
</evidence>
<dbReference type="Proteomes" id="UP001055219">
    <property type="component" value="Unassembled WGS sequence"/>
</dbReference>
<keyword evidence="2" id="KW-1185">Reference proteome</keyword>
<accession>A0A9P9Y528</accession>
<gene>
    <name evidence="1" type="ORF">J7T54_000576</name>
</gene>
<name>A0A9P9Y528_9HYPO</name>
<dbReference type="AlphaFoldDB" id="A0A9P9Y528"/>
<dbReference type="RefSeq" id="XP_051363930.1">
    <property type="nucleotide sequence ID" value="XM_051504411.1"/>
</dbReference>
<organism evidence="1 2">
    <name type="scientific">Emericellopsis cladophorae</name>
    <dbReference type="NCBI Taxonomy" id="2686198"/>
    <lineage>
        <taxon>Eukaryota</taxon>
        <taxon>Fungi</taxon>
        <taxon>Dikarya</taxon>
        <taxon>Ascomycota</taxon>
        <taxon>Pezizomycotina</taxon>
        <taxon>Sordariomycetes</taxon>
        <taxon>Hypocreomycetidae</taxon>
        <taxon>Hypocreales</taxon>
        <taxon>Bionectriaceae</taxon>
        <taxon>Emericellopsis</taxon>
    </lineage>
</organism>
<dbReference type="InterPro" id="IPR027443">
    <property type="entry name" value="IPNS-like_sf"/>
</dbReference>
<reference evidence="1" key="2">
    <citation type="submission" date="2022-07" db="EMBL/GenBank/DDBJ databases">
        <authorList>
            <person name="Goncalves M.F.M."/>
            <person name="Hilario S."/>
            <person name="Van De Peer Y."/>
            <person name="Esteves A.C."/>
            <person name="Alves A."/>
        </authorList>
    </citation>
    <scope>NUCLEOTIDE SEQUENCE</scope>
    <source>
        <strain evidence="1">MUM 19.33</strain>
    </source>
</reference>
<dbReference type="Gene3D" id="2.60.120.330">
    <property type="entry name" value="B-lactam Antibiotic, Isopenicillin N Synthase, Chain"/>
    <property type="match status" value="1"/>
</dbReference>